<feature type="compositionally biased region" description="Polar residues" evidence="2">
    <location>
        <begin position="1035"/>
        <end position="1045"/>
    </location>
</feature>
<dbReference type="GO" id="GO:0031507">
    <property type="term" value="P:heterochromatin formation"/>
    <property type="evidence" value="ECO:0007669"/>
    <property type="project" value="InterPro"/>
</dbReference>
<protein>
    <submittedName>
        <fullName evidence="4">Uncharacterized protein LOC105044314</fullName>
    </submittedName>
</protein>
<dbReference type="InParanoid" id="A0A6I9R4T7"/>
<feature type="region of interest" description="Disordered" evidence="2">
    <location>
        <begin position="1"/>
        <end position="29"/>
    </location>
</feature>
<dbReference type="AlphaFoldDB" id="A0A6I9R4T7"/>
<keyword evidence="1" id="KW-0175">Coiled coil</keyword>
<evidence type="ECO:0000256" key="2">
    <source>
        <dbReference type="SAM" id="MobiDB-lite"/>
    </source>
</evidence>
<dbReference type="InterPro" id="IPR039322">
    <property type="entry name" value="MOM1"/>
</dbReference>
<sequence>MEESQGGRSSKHHKMEKLDIGEAQPSFPERDVYKAPLSEASSKAVLFDEEELEEGEIREDELLTPGRTKMWYVDEELEEGEIREGLTSEAGQNAFEHHEASLEVSSSDNQETGEAGVRVGQSSVSRNDDTEDFLHETSPDLTLLYDELEKIEIRESPVGHISSRQPNLLEQDETPVLEPLSAKFHPQIRSLKDEFLEKQVDMINELYSRRLRTLLLKQNKELREFKTLKGEQQMELAKMKNLDLDLIHAMHVVPSVQDYRIKLLNEEFSKRMDEFDKHMRGQRKKLMVMHIEARNKEKWMRDCWLEEAKAGILEESFYEIPLSNTGFKLEKFKLNEHYGAHDCSGNNKAVAGSSSDPITRPVESAEMIDRPTDSVPSCTNILESSELSRPSPNISPLNQHGRAENIPLETKYQASHKMNAVCNKFDEGETDPGIAATVASKQHGGTGSNFVCLTDPTKQDQIEIPSFAHALKTMKSSEGARSVLCDQVPSISEQERSAVARVGGDQGSSSFPNNAASALNSVDTGFRKNDPSINVSTGSNPISLGLPLSVGLASVMQGHGSSPAPVGSASNQIHCSTQLTELSMQLPVVATALQLEQLDCISSRPLSPPIGLALAVNDHASRPASVRSDQVPCNQVHCLAPPMEASMQQWLVLKESNHISSPPLPPFIGLTSAVHGHPNTPAPVGSDLEPDGHIHCSAQLTEVSMQQPIVFAAAQWENSNYSLSHPFVHPMPPTIDIPPARTRSEFLTSNGGQPERGSPFPLSSPIMESMPLQDPNLRIFHHELKRLYALKALFIRRHEEKKVKLKLEYKKEIDNLKRKYDALIQDTEKEFVKRRKEIEMMYTKVSKHQELAGGFREIFDETIEEAGSAYQGACSSTGQWFVQVPQQQHFAQRPVMASPSRSGPTPANLPPSQNLLPLSSVEVRHPSSNVVPVPSVQAGHSPPTIFSSNAVRFPPSSMVHSILDLQIRSTPCGLAPHLLTSTTSMSVSNLQRQNGSRLNQQQVFHDMGISLSASEQILPISGHHQPEGSGMLHLHQSTSPSTSDFSLHLAGSRIGVKRPNLDS</sequence>
<feature type="region of interest" description="Disordered" evidence="2">
    <location>
        <begin position="1020"/>
        <end position="1046"/>
    </location>
</feature>
<reference evidence="4" key="1">
    <citation type="submission" date="2025-08" db="UniProtKB">
        <authorList>
            <consortium name="RefSeq"/>
        </authorList>
    </citation>
    <scope>IDENTIFICATION</scope>
</reference>
<feature type="region of interest" description="Disordered" evidence="2">
    <location>
        <begin position="98"/>
        <end position="134"/>
    </location>
</feature>
<keyword evidence="3" id="KW-1185">Reference proteome</keyword>
<accession>A0A6I9R4T7</accession>
<gene>
    <name evidence="4" type="primary">LOC105044314</name>
</gene>
<dbReference type="OrthoDB" id="759872at2759"/>
<dbReference type="KEGG" id="egu:105044314"/>
<feature type="compositionally biased region" description="Polar residues" evidence="2">
    <location>
        <begin position="103"/>
        <end position="112"/>
    </location>
</feature>
<evidence type="ECO:0000256" key="1">
    <source>
        <dbReference type="SAM" id="Coils"/>
    </source>
</evidence>
<dbReference type="Proteomes" id="UP000504607">
    <property type="component" value="Chromosome 4"/>
</dbReference>
<dbReference type="PANTHER" id="PTHR35116">
    <property type="entry name" value="HELICASE PROTEIN MOM1"/>
    <property type="match status" value="1"/>
</dbReference>
<organism evidence="3 4">
    <name type="scientific">Elaeis guineensis var. tenera</name>
    <name type="common">Oil palm</name>
    <dbReference type="NCBI Taxonomy" id="51953"/>
    <lineage>
        <taxon>Eukaryota</taxon>
        <taxon>Viridiplantae</taxon>
        <taxon>Streptophyta</taxon>
        <taxon>Embryophyta</taxon>
        <taxon>Tracheophyta</taxon>
        <taxon>Spermatophyta</taxon>
        <taxon>Magnoliopsida</taxon>
        <taxon>Liliopsida</taxon>
        <taxon>Arecaceae</taxon>
        <taxon>Arecoideae</taxon>
        <taxon>Cocoseae</taxon>
        <taxon>Elaeidinae</taxon>
        <taxon>Elaeis</taxon>
    </lineage>
</organism>
<evidence type="ECO:0000313" key="4">
    <source>
        <dbReference type="RefSeq" id="XP_010920466.2"/>
    </source>
</evidence>
<dbReference type="PANTHER" id="PTHR35116:SF2">
    <property type="entry name" value="ATP-DEPENDENT HELICASE FAMILY PROTEIN-RELATED"/>
    <property type="match status" value="1"/>
</dbReference>
<dbReference type="GeneID" id="105044314"/>
<evidence type="ECO:0000313" key="3">
    <source>
        <dbReference type="Proteomes" id="UP000504607"/>
    </source>
</evidence>
<proteinExistence type="predicted"/>
<dbReference type="Gene3D" id="6.10.250.1310">
    <property type="match status" value="1"/>
</dbReference>
<feature type="coiled-coil region" evidence="1">
    <location>
        <begin position="795"/>
        <end position="830"/>
    </location>
</feature>
<dbReference type="RefSeq" id="XP_010920466.2">
    <property type="nucleotide sequence ID" value="XM_010922164.3"/>
</dbReference>
<name>A0A6I9R4T7_ELAGV</name>